<evidence type="ECO:0008006" key="3">
    <source>
        <dbReference type="Google" id="ProtNLM"/>
    </source>
</evidence>
<accession>A0A7S5QX73</accession>
<proteinExistence type="predicted"/>
<dbReference type="Proteomes" id="UP000656987">
    <property type="component" value="Segment"/>
</dbReference>
<dbReference type="InterPro" id="IPR011604">
    <property type="entry name" value="PDDEXK-like_dom_sf"/>
</dbReference>
<reference evidence="1" key="1">
    <citation type="submission" date="2020-01" db="EMBL/GenBank/DDBJ databases">
        <title>Patterns of diversity and host range of bacteriophage communities associated with bean-nodulatin bacteria.</title>
        <authorList>
            <person name="Vann Cauwenberghe J."/>
            <person name="Santamaria R.I."/>
            <person name="Bustos P."/>
            <person name="Juarez S."/>
            <person name="Gonzalez V."/>
        </authorList>
    </citation>
    <scope>NUCLEOTIDE SEQUENCE</scope>
</reference>
<protein>
    <recommendedName>
        <fullName evidence="3">PD-(D/E)XK endonuclease-like domain-containing protein</fullName>
    </recommendedName>
</protein>
<name>A0A7S5QX73_9CAUD</name>
<evidence type="ECO:0000313" key="2">
    <source>
        <dbReference type="Proteomes" id="UP000656987"/>
    </source>
</evidence>
<evidence type="ECO:0000313" key="1">
    <source>
        <dbReference type="EMBL" id="QIG67768.1"/>
    </source>
</evidence>
<keyword evidence="2" id="KW-1185">Reference proteome</keyword>
<dbReference type="Gene3D" id="3.90.320.10">
    <property type="match status" value="1"/>
</dbReference>
<gene>
    <name evidence="1" type="ORF">EVB52_067</name>
</gene>
<dbReference type="EMBL" id="MN988483">
    <property type="protein sequence ID" value="QIG67768.1"/>
    <property type="molecule type" value="Genomic_DNA"/>
</dbReference>
<organism evidence="1 2">
    <name type="scientific">Rhizobium phage RHph_Y38</name>
    <dbReference type="NCBI Taxonomy" id="2509781"/>
    <lineage>
        <taxon>Viruses</taxon>
        <taxon>Duplodnaviria</taxon>
        <taxon>Heunggongvirae</taxon>
        <taxon>Uroviricota</taxon>
        <taxon>Caudoviricetes</taxon>
        <taxon>Schitoviridae</taxon>
        <taxon>Demetervirinae</taxon>
        <taxon>Acanvirus</taxon>
        <taxon>Acanvirus Y38</taxon>
    </lineage>
</organism>
<sequence length="329" mass="37952">MKINNVRNISVPIAVWLVSDDYDYINDPKYISATTLLKPIKQIILANRFKVLGGQMEADVEDFISSRMGTAIHDAIEKAWTTNKDKALARLGYPEKIRERVVINPSPEFLEEHPNTVPVYLEQRFFKELAGWKIGGKIDVILEGAYHDTKSTSVYSYILGSKDEYYIGQGSIYRWLAPDKITEDRIHIEFIFTDWSKAEARRKPNDYPQSRYHQYTLSLMSYEDTEKWLTQKLNTLTRLWNAPEEQIPPCTDEELWRGKTAWKYYSDAAKANDPTARSSKNFDDPVQANIYWQQEKGGKGTVKTVPGEVKACGYCAAYEICKQRLAYDV</sequence>